<evidence type="ECO:0000256" key="4">
    <source>
        <dbReference type="ARBA" id="ARBA00023242"/>
    </source>
</evidence>
<evidence type="ECO:0000256" key="5">
    <source>
        <dbReference type="ARBA" id="ARBA00023480"/>
    </source>
</evidence>
<evidence type="ECO:0000256" key="1">
    <source>
        <dbReference type="ARBA" id="ARBA00004123"/>
    </source>
</evidence>
<gene>
    <name evidence="6" type="ORF">IV203_010050</name>
</gene>
<proteinExistence type="predicted"/>
<dbReference type="PANTHER" id="PTHR31661">
    <property type="entry name" value="SIMILAR TO CDNA SEQUENCE BC052040"/>
    <property type="match status" value="1"/>
</dbReference>
<keyword evidence="3" id="KW-0963">Cytoplasm</keyword>
<comment type="subcellular location">
    <subcellularLocation>
        <location evidence="2">Cytoplasm</location>
    </subcellularLocation>
    <subcellularLocation>
        <location evidence="1">Nucleus</location>
    </subcellularLocation>
</comment>
<dbReference type="Proteomes" id="UP000693970">
    <property type="component" value="Unassembled WGS sequence"/>
</dbReference>
<accession>A0A9K3KVD5</accession>
<sequence>MNPPTEPIATFSTTENDDEDIQRYDQVEQWCRHEIAAGSDFLFDTIAFEATMKRTSRDLQFPLESLQSFFRNIYVQHIKSRSFQVKSQCNNYVEQYRQGRSILQLAQTANFSPYLMARVIVENVAIIPDDKKKFLTAAMRDPMHYLGRVDCVRDEFLDIEHQWAAEEKERISSATAPTRLATEVKEAIDADPLSGPRSDRAKHFVGIEFEVALEHMLRTRGIPFESETQLREKGTSKTPDVLLSCPIGVEVGSQWRIVNWIDSKALFGDVGTHQQSVLPQCDSYINRFGPGMILYFFGHAPISMLGDANGDLVIMGWELPKRFMWPTGSISDNS</sequence>
<evidence type="ECO:0000313" key="7">
    <source>
        <dbReference type="Proteomes" id="UP000693970"/>
    </source>
</evidence>
<name>A0A9K3KVD5_9STRA</name>
<evidence type="ECO:0000256" key="2">
    <source>
        <dbReference type="ARBA" id="ARBA00004496"/>
    </source>
</evidence>
<comment type="caution">
    <text evidence="6">The sequence shown here is derived from an EMBL/GenBank/DDBJ whole genome shotgun (WGS) entry which is preliminary data.</text>
</comment>
<evidence type="ECO:0000256" key="3">
    <source>
        <dbReference type="ARBA" id="ARBA00022490"/>
    </source>
</evidence>
<keyword evidence="7" id="KW-1185">Reference proteome</keyword>
<dbReference type="GO" id="GO:0005634">
    <property type="term" value="C:nucleus"/>
    <property type="evidence" value="ECO:0007669"/>
    <property type="project" value="UniProtKB-SubCell"/>
</dbReference>
<dbReference type="OrthoDB" id="1272at2759"/>
<dbReference type="EMBL" id="JAGRRH010000018">
    <property type="protein sequence ID" value="KAG7350690.1"/>
    <property type="molecule type" value="Genomic_DNA"/>
</dbReference>
<protein>
    <recommendedName>
        <fullName evidence="5">CDAN1-interacting nuclease 1</fullName>
    </recommendedName>
</protein>
<keyword evidence="4" id="KW-0539">Nucleus</keyword>
<reference evidence="6" key="2">
    <citation type="submission" date="2021-04" db="EMBL/GenBank/DDBJ databases">
        <authorList>
            <person name="Podell S."/>
        </authorList>
    </citation>
    <scope>NUCLEOTIDE SEQUENCE</scope>
    <source>
        <strain evidence="6">Hildebrandi</strain>
    </source>
</reference>
<dbReference type="PANTHER" id="PTHR31661:SF1">
    <property type="entry name" value="CDAN1-INTERACTING NUCLEASE 1"/>
    <property type="match status" value="1"/>
</dbReference>
<dbReference type="Pfam" id="PF14811">
    <property type="entry name" value="TPD"/>
    <property type="match status" value="1"/>
</dbReference>
<dbReference type="GO" id="GO:0005737">
    <property type="term" value="C:cytoplasm"/>
    <property type="evidence" value="ECO:0007669"/>
    <property type="project" value="UniProtKB-SubCell"/>
</dbReference>
<dbReference type="AlphaFoldDB" id="A0A9K3KVD5"/>
<reference evidence="6" key="1">
    <citation type="journal article" date="2021" name="Sci. Rep.">
        <title>Diploid genomic architecture of Nitzschia inconspicua, an elite biomass production diatom.</title>
        <authorList>
            <person name="Oliver A."/>
            <person name="Podell S."/>
            <person name="Pinowska A."/>
            <person name="Traller J.C."/>
            <person name="Smith S.R."/>
            <person name="McClure R."/>
            <person name="Beliaev A."/>
            <person name="Bohutskyi P."/>
            <person name="Hill E.A."/>
            <person name="Rabines A."/>
            <person name="Zheng H."/>
            <person name="Allen L.Z."/>
            <person name="Kuo A."/>
            <person name="Grigoriev I.V."/>
            <person name="Allen A.E."/>
            <person name="Hazlebeck D."/>
            <person name="Allen E.E."/>
        </authorList>
    </citation>
    <scope>NUCLEOTIDE SEQUENCE</scope>
    <source>
        <strain evidence="6">Hildebrandi</strain>
    </source>
</reference>
<dbReference type="InterPro" id="IPR029404">
    <property type="entry name" value="CDIN1"/>
</dbReference>
<organism evidence="6 7">
    <name type="scientific">Nitzschia inconspicua</name>
    <dbReference type="NCBI Taxonomy" id="303405"/>
    <lineage>
        <taxon>Eukaryota</taxon>
        <taxon>Sar</taxon>
        <taxon>Stramenopiles</taxon>
        <taxon>Ochrophyta</taxon>
        <taxon>Bacillariophyta</taxon>
        <taxon>Bacillariophyceae</taxon>
        <taxon>Bacillariophycidae</taxon>
        <taxon>Bacillariales</taxon>
        <taxon>Bacillariaceae</taxon>
        <taxon>Nitzschia</taxon>
    </lineage>
</organism>
<evidence type="ECO:0000313" key="6">
    <source>
        <dbReference type="EMBL" id="KAG7350690.1"/>
    </source>
</evidence>